<evidence type="ECO:0000313" key="2">
    <source>
        <dbReference type="Proteomes" id="UP000199473"/>
    </source>
</evidence>
<dbReference type="RefSeq" id="WP_139226073.1">
    <property type="nucleotide sequence ID" value="NZ_FOSQ01000005.1"/>
</dbReference>
<evidence type="ECO:0008006" key="3">
    <source>
        <dbReference type="Google" id="ProtNLM"/>
    </source>
</evidence>
<dbReference type="InterPro" id="IPR011990">
    <property type="entry name" value="TPR-like_helical_dom_sf"/>
</dbReference>
<dbReference type="Proteomes" id="UP000199473">
    <property type="component" value="Unassembled WGS sequence"/>
</dbReference>
<dbReference type="SUPFAM" id="SSF48452">
    <property type="entry name" value="TPR-like"/>
    <property type="match status" value="1"/>
</dbReference>
<dbReference type="Gene3D" id="3.90.550.20">
    <property type="match status" value="1"/>
</dbReference>
<name>A0A1I4BAD5_9PROT</name>
<gene>
    <name evidence="1" type="ORF">SAMN02745775_105131</name>
</gene>
<dbReference type="OrthoDB" id="146908at2"/>
<dbReference type="Gene3D" id="1.25.40.10">
    <property type="entry name" value="Tetratricopeptide repeat domain"/>
    <property type="match status" value="1"/>
</dbReference>
<proteinExistence type="predicted"/>
<protein>
    <recommendedName>
        <fullName evidence="3">Tetratricopeptide repeat-containing protein</fullName>
    </recommendedName>
</protein>
<dbReference type="EMBL" id="FOSQ01000005">
    <property type="protein sequence ID" value="SFK65768.1"/>
    <property type="molecule type" value="Genomic_DNA"/>
</dbReference>
<dbReference type="STRING" id="1123062.SAMN02745775_105131"/>
<organism evidence="1 2">
    <name type="scientific">Falsiroseomonas stagni DSM 19981</name>
    <dbReference type="NCBI Taxonomy" id="1123062"/>
    <lineage>
        <taxon>Bacteria</taxon>
        <taxon>Pseudomonadati</taxon>
        <taxon>Pseudomonadota</taxon>
        <taxon>Alphaproteobacteria</taxon>
        <taxon>Acetobacterales</taxon>
        <taxon>Roseomonadaceae</taxon>
        <taxon>Falsiroseomonas</taxon>
    </lineage>
</organism>
<keyword evidence="2" id="KW-1185">Reference proteome</keyword>
<evidence type="ECO:0000313" key="1">
    <source>
        <dbReference type="EMBL" id="SFK65768.1"/>
    </source>
</evidence>
<reference evidence="1 2" key="1">
    <citation type="submission" date="2016-10" db="EMBL/GenBank/DDBJ databases">
        <authorList>
            <person name="de Groot N.N."/>
        </authorList>
    </citation>
    <scope>NUCLEOTIDE SEQUENCE [LARGE SCALE GENOMIC DNA]</scope>
    <source>
        <strain evidence="1 2">DSM 19981</strain>
    </source>
</reference>
<accession>A0A1I4BAD5</accession>
<dbReference type="AlphaFoldDB" id="A0A1I4BAD5"/>
<sequence length="657" mass="67972">MTRPQDAGPEVPAAGDTLTPKQLPALVAGCEPAEALSRLRAALAARPDDVALRIAAARLLRPGAPEEALALLRDGPAAMDPSAMDPVLGLEVASLLQVLKRGAEAASVVAGLAAAHPTEGRIAAMRGNLAAQAGDHALAAEAFATACRASPDDPGLAVRLARSLRDSRRPAEALAALRSVTTPQAAAERAYALLAMAELDAAGQEIEDLARAEPDFAHLPRLVSLRAEALGDMPAAADALARAMVIEPGNTKLLERRWRCLRLAGDAAGLAALPGAASLGGEPVAAALVETLLEQGDCAAAEALLATWTEEVARLRGGVLLALRRGDAARAAAHASAILARVPNDGWALWRQAEGLALAFRAEAAWARLRRLEALGALGRRTARHNAIGHLVNDMRLHPAATARLAIAATLPRAEAMAVAAELLRREPGMTAPALALVRAGVAAMPCDVAAPAIPARLHLFAAGQGDAQATFLAGRLAALHPGWAVQVWTTERLLARADGDLPPALGKALRLAPGHAMRDDLLRLGVLVMEGGAWVDRSLLCVASLAPLLPPGAGIVAGVDGWGAAGTMMVAARPGHAVLSAALEEACREVIGGSRESAWLTTGGGLLTRHLAAHLAQGGAPDRGFVLHYLAVLGRHLRPTRRLPWQRGFADWAKEA</sequence>